<dbReference type="Proteomes" id="UP001595799">
    <property type="component" value="Unassembled WGS sequence"/>
</dbReference>
<evidence type="ECO:0000313" key="1">
    <source>
        <dbReference type="EMBL" id="MFC4350576.1"/>
    </source>
</evidence>
<dbReference type="Gene3D" id="3.30.300.20">
    <property type="match status" value="1"/>
</dbReference>
<name>A0ABV8UIA0_9PROT</name>
<reference evidence="2" key="1">
    <citation type="journal article" date="2019" name="Int. J. Syst. Evol. Microbiol.">
        <title>The Global Catalogue of Microorganisms (GCM) 10K type strain sequencing project: providing services to taxonomists for standard genome sequencing and annotation.</title>
        <authorList>
            <consortium name="The Broad Institute Genomics Platform"/>
            <consortium name="The Broad Institute Genome Sequencing Center for Infectious Disease"/>
            <person name="Wu L."/>
            <person name="Ma J."/>
        </authorList>
    </citation>
    <scope>NUCLEOTIDE SEQUENCE [LARGE SCALE GENOMIC DNA]</scope>
    <source>
        <strain evidence="2">CECT 8472</strain>
    </source>
</reference>
<dbReference type="RefSeq" id="WP_382420910.1">
    <property type="nucleotide sequence ID" value="NZ_JBHSCW010000001.1"/>
</dbReference>
<protein>
    <recommendedName>
        <fullName evidence="3">OsmC-like protein</fullName>
    </recommendedName>
</protein>
<dbReference type="EMBL" id="JBHSCW010000001">
    <property type="protein sequence ID" value="MFC4350576.1"/>
    <property type="molecule type" value="Genomic_DNA"/>
</dbReference>
<dbReference type="SUPFAM" id="SSF82784">
    <property type="entry name" value="OsmC-like"/>
    <property type="match status" value="1"/>
</dbReference>
<dbReference type="InterPro" id="IPR015946">
    <property type="entry name" value="KH_dom-like_a/b"/>
</dbReference>
<sequence length="51" mass="5666">MSLARIDLHPGVHFDSGFTVESAKLEEMQDRAHRDCLIANSLADSVEINIL</sequence>
<gene>
    <name evidence="1" type="ORF">ACFOW6_03350</name>
</gene>
<keyword evidence="2" id="KW-1185">Reference proteome</keyword>
<proteinExistence type="predicted"/>
<evidence type="ECO:0000313" key="2">
    <source>
        <dbReference type="Proteomes" id="UP001595799"/>
    </source>
</evidence>
<evidence type="ECO:0008006" key="3">
    <source>
        <dbReference type="Google" id="ProtNLM"/>
    </source>
</evidence>
<organism evidence="1 2">
    <name type="scientific">Fodinicurvata halophila</name>
    <dbReference type="NCBI Taxonomy" id="1419723"/>
    <lineage>
        <taxon>Bacteria</taxon>
        <taxon>Pseudomonadati</taxon>
        <taxon>Pseudomonadota</taxon>
        <taxon>Alphaproteobacteria</taxon>
        <taxon>Rhodospirillales</taxon>
        <taxon>Rhodovibrionaceae</taxon>
        <taxon>Fodinicurvata</taxon>
    </lineage>
</organism>
<dbReference type="InterPro" id="IPR036102">
    <property type="entry name" value="OsmC/Ohrsf"/>
</dbReference>
<comment type="caution">
    <text evidence="1">The sequence shown here is derived from an EMBL/GenBank/DDBJ whole genome shotgun (WGS) entry which is preliminary data.</text>
</comment>
<accession>A0ABV8UIA0</accession>